<reference evidence="1 2" key="1">
    <citation type="journal article" date="2019" name="Nat. Ecol. Evol.">
        <title>Megaphylogeny resolves global patterns of mushroom evolution.</title>
        <authorList>
            <person name="Varga T."/>
            <person name="Krizsan K."/>
            <person name="Foldi C."/>
            <person name="Dima B."/>
            <person name="Sanchez-Garcia M."/>
            <person name="Sanchez-Ramirez S."/>
            <person name="Szollosi G.J."/>
            <person name="Szarkandi J.G."/>
            <person name="Papp V."/>
            <person name="Albert L."/>
            <person name="Andreopoulos W."/>
            <person name="Angelini C."/>
            <person name="Antonin V."/>
            <person name="Barry K.W."/>
            <person name="Bougher N.L."/>
            <person name="Buchanan P."/>
            <person name="Buyck B."/>
            <person name="Bense V."/>
            <person name="Catcheside P."/>
            <person name="Chovatia M."/>
            <person name="Cooper J."/>
            <person name="Damon W."/>
            <person name="Desjardin D."/>
            <person name="Finy P."/>
            <person name="Geml J."/>
            <person name="Haridas S."/>
            <person name="Hughes K."/>
            <person name="Justo A."/>
            <person name="Karasinski D."/>
            <person name="Kautmanova I."/>
            <person name="Kiss B."/>
            <person name="Kocsube S."/>
            <person name="Kotiranta H."/>
            <person name="LaButti K.M."/>
            <person name="Lechner B.E."/>
            <person name="Liimatainen K."/>
            <person name="Lipzen A."/>
            <person name="Lukacs Z."/>
            <person name="Mihaltcheva S."/>
            <person name="Morgado L.N."/>
            <person name="Niskanen T."/>
            <person name="Noordeloos M.E."/>
            <person name="Ohm R.A."/>
            <person name="Ortiz-Santana B."/>
            <person name="Ovrebo C."/>
            <person name="Racz N."/>
            <person name="Riley R."/>
            <person name="Savchenko A."/>
            <person name="Shiryaev A."/>
            <person name="Soop K."/>
            <person name="Spirin V."/>
            <person name="Szebenyi C."/>
            <person name="Tomsovsky M."/>
            <person name="Tulloss R.E."/>
            <person name="Uehling J."/>
            <person name="Grigoriev I.V."/>
            <person name="Vagvolgyi C."/>
            <person name="Papp T."/>
            <person name="Martin F.M."/>
            <person name="Miettinen O."/>
            <person name="Hibbett D.S."/>
            <person name="Nagy L.G."/>
        </authorList>
    </citation>
    <scope>NUCLEOTIDE SEQUENCE [LARGE SCALE GENOMIC DNA]</scope>
    <source>
        <strain evidence="1 2">NL-1719</strain>
    </source>
</reference>
<dbReference type="Proteomes" id="UP000308600">
    <property type="component" value="Unassembled WGS sequence"/>
</dbReference>
<dbReference type="EMBL" id="ML208274">
    <property type="protein sequence ID" value="TFK73680.1"/>
    <property type="molecule type" value="Genomic_DNA"/>
</dbReference>
<organism evidence="1 2">
    <name type="scientific">Pluteus cervinus</name>
    <dbReference type="NCBI Taxonomy" id="181527"/>
    <lineage>
        <taxon>Eukaryota</taxon>
        <taxon>Fungi</taxon>
        <taxon>Dikarya</taxon>
        <taxon>Basidiomycota</taxon>
        <taxon>Agaricomycotina</taxon>
        <taxon>Agaricomycetes</taxon>
        <taxon>Agaricomycetidae</taxon>
        <taxon>Agaricales</taxon>
        <taxon>Pluteineae</taxon>
        <taxon>Pluteaceae</taxon>
        <taxon>Pluteus</taxon>
    </lineage>
</organism>
<keyword evidence="2" id="KW-1185">Reference proteome</keyword>
<evidence type="ECO:0000313" key="1">
    <source>
        <dbReference type="EMBL" id="TFK73680.1"/>
    </source>
</evidence>
<gene>
    <name evidence="1" type="ORF">BDN72DRAFT_169728</name>
</gene>
<protein>
    <submittedName>
        <fullName evidence="1">Uncharacterized protein</fullName>
    </submittedName>
</protein>
<proteinExistence type="predicted"/>
<sequence>MPNLADSSFPSSAPPNSTPWTARFRPSTQPSAAAIIASSSPPTLPPLYNLDEDSPDYCPFLIFGFLITTEKLLAWADKYNLRPDGSEWARESAAWSRIQCIPWGRPRVGQVFDLDGNSVRCFMLATNKNTRALGYTKNLHEIYDYYVWLGEDVNPGWYPYDEKCED</sequence>
<evidence type="ECO:0000313" key="2">
    <source>
        <dbReference type="Proteomes" id="UP000308600"/>
    </source>
</evidence>
<accession>A0ACD3B773</accession>
<name>A0ACD3B773_9AGAR</name>